<evidence type="ECO:0000313" key="3">
    <source>
        <dbReference type="EMBL" id="PTQ52363.1"/>
    </source>
</evidence>
<reference evidence="2 4" key="1">
    <citation type="submission" date="2015-09" db="EMBL/GenBank/DDBJ databases">
        <title>Draft genome sequence of Hydrogenibacillus schlegelii DSM 2000.</title>
        <authorList>
            <person name="Hemp J."/>
        </authorList>
    </citation>
    <scope>NUCLEOTIDE SEQUENCE [LARGE SCALE GENOMIC DNA]</scope>
    <source>
        <strain evidence="2 4">MA 48</strain>
    </source>
</reference>
<evidence type="ECO:0000313" key="4">
    <source>
        <dbReference type="Proteomes" id="UP000243024"/>
    </source>
</evidence>
<dbReference type="Proteomes" id="UP000243024">
    <property type="component" value="Unassembled WGS sequence"/>
</dbReference>
<protein>
    <recommendedName>
        <fullName evidence="1">IDEAL domain-containing protein</fullName>
    </recommendedName>
</protein>
<proteinExistence type="predicted"/>
<feature type="domain" description="IDEAL" evidence="1">
    <location>
        <begin position="13"/>
        <end position="49"/>
    </location>
</feature>
<reference evidence="3 5" key="2">
    <citation type="submission" date="2017-08" db="EMBL/GenBank/DDBJ databases">
        <title>Burning lignite coal seam in the remote Altai Mountains harbors a hydrogen-driven thermophilic microbial community.</title>
        <authorList>
            <person name="Kadnikov V.V."/>
            <person name="Mardanov A.V."/>
            <person name="Ivasenko D."/>
            <person name="Beletsky A.V."/>
            <person name="Karnachuk O.V."/>
            <person name="Ravin N.V."/>
        </authorList>
    </citation>
    <scope>NUCLEOTIDE SEQUENCE [LARGE SCALE GENOMIC DNA]</scope>
    <source>
        <strain evidence="3">AL33</strain>
    </source>
</reference>
<dbReference type="InterPro" id="IPR027393">
    <property type="entry name" value="Virus_scaffolding_prot_C"/>
</dbReference>
<sequence length="64" mass="7294">MTNPLYGVMAELVLEEAIRQYHIRRLREEIDAALAAHDRGRFMELAAELARLTEPDGERSNRGA</sequence>
<name>A0A132NBG9_HYDSH</name>
<comment type="caution">
    <text evidence="2">The sequence shown here is derived from an EMBL/GenBank/DDBJ whole genome shotgun (WGS) entry which is preliminary data.</text>
</comment>
<evidence type="ECO:0000313" key="5">
    <source>
        <dbReference type="Proteomes" id="UP000244180"/>
    </source>
</evidence>
<dbReference type="AlphaFoldDB" id="A0A132NBG9"/>
<gene>
    <name evidence="3" type="ORF">HSCHL_0414</name>
    <name evidence="2" type="ORF">SA87_00675</name>
</gene>
<organism evidence="2 4">
    <name type="scientific">Hydrogenibacillus schlegelii</name>
    <name type="common">Bacillus schlegelii</name>
    <dbReference type="NCBI Taxonomy" id="1484"/>
    <lineage>
        <taxon>Bacteria</taxon>
        <taxon>Bacillati</taxon>
        <taxon>Bacillota</taxon>
        <taxon>Bacilli</taxon>
        <taxon>Bacillales</taxon>
        <taxon>Bacillales Family X. Incertae Sedis</taxon>
        <taxon>Hydrogenibacillus</taxon>
    </lineage>
</organism>
<dbReference type="EMBL" id="PEBV01000025">
    <property type="protein sequence ID" value="PTQ52363.1"/>
    <property type="molecule type" value="Genomic_DNA"/>
</dbReference>
<dbReference type="SMART" id="SM00914">
    <property type="entry name" value="IDEAL"/>
    <property type="match status" value="1"/>
</dbReference>
<dbReference type="Gene3D" id="4.10.810.10">
    <property type="entry name" value="Virus Scaffolding Protein, Chain A"/>
    <property type="match status" value="1"/>
</dbReference>
<dbReference type="InterPro" id="IPR014957">
    <property type="entry name" value="IDEAL_dom"/>
</dbReference>
<dbReference type="Proteomes" id="UP000244180">
    <property type="component" value="Unassembled WGS sequence"/>
</dbReference>
<accession>A0A132NBG9</accession>
<evidence type="ECO:0000259" key="1">
    <source>
        <dbReference type="SMART" id="SM00914"/>
    </source>
</evidence>
<evidence type="ECO:0000313" key="2">
    <source>
        <dbReference type="EMBL" id="OAR03732.1"/>
    </source>
</evidence>
<dbReference type="EMBL" id="JXBB01000045">
    <property type="protein sequence ID" value="OAR03732.1"/>
    <property type="molecule type" value="Genomic_DNA"/>
</dbReference>
<dbReference type="Pfam" id="PF08858">
    <property type="entry name" value="IDEAL"/>
    <property type="match status" value="1"/>
</dbReference>
<dbReference type="STRING" id="1484.SA87_00675"/>
<keyword evidence="4" id="KW-1185">Reference proteome</keyword>